<sequence>MVLPQQAEETQLLGGQSAPPVLHQHAPLNFHNSPQSDQATADYFSMSSSPRDTPYLSPATAYQHASHSDSMPPVPRPPSHEQASGPNYNRYATAMPIYNTLTSTGYAHHDNVNFAPDPQTPLFPNSMNVPQPAFSPDGYFAPNNAPERLVWGPPTTAGHPVANWSNYAPGVQHPVPPVAFAAQHSEITTMLGLFNLSDDLAPDNGTNGHNGDPSRGTGRGRGQGQGNGNGSVQDHERQRAANIARLYQPNFQPAAQRSAAQVFATRAPAAQAITAPMAALATTPPMVPQIDNTTTAQVSAIPMNSRALAGPMLPNALAQGPASSASLITNPFRSLRVHMAAERRRLRAMQNAIIFARRGLPTLLNPEVARSRYVRDPRQEEASNNCNV</sequence>
<dbReference type="EMBL" id="ML977146">
    <property type="protein sequence ID" value="KAF1989127.1"/>
    <property type="molecule type" value="Genomic_DNA"/>
</dbReference>
<reference evidence="2" key="1">
    <citation type="journal article" date="2020" name="Stud. Mycol.">
        <title>101 Dothideomycetes genomes: a test case for predicting lifestyles and emergence of pathogens.</title>
        <authorList>
            <person name="Haridas S."/>
            <person name="Albert R."/>
            <person name="Binder M."/>
            <person name="Bloem J."/>
            <person name="Labutti K."/>
            <person name="Salamov A."/>
            <person name="Andreopoulos B."/>
            <person name="Baker S."/>
            <person name="Barry K."/>
            <person name="Bills G."/>
            <person name="Bluhm B."/>
            <person name="Cannon C."/>
            <person name="Castanera R."/>
            <person name="Culley D."/>
            <person name="Daum C."/>
            <person name="Ezra D."/>
            <person name="Gonzalez J."/>
            <person name="Henrissat B."/>
            <person name="Kuo A."/>
            <person name="Liang C."/>
            <person name="Lipzen A."/>
            <person name="Lutzoni F."/>
            <person name="Magnuson J."/>
            <person name="Mondo S."/>
            <person name="Nolan M."/>
            <person name="Ohm R."/>
            <person name="Pangilinan J."/>
            <person name="Park H.-J."/>
            <person name="Ramirez L."/>
            <person name="Alfaro M."/>
            <person name="Sun H."/>
            <person name="Tritt A."/>
            <person name="Yoshinaga Y."/>
            <person name="Zwiers L.-H."/>
            <person name="Turgeon B."/>
            <person name="Goodwin S."/>
            <person name="Spatafora J."/>
            <person name="Crous P."/>
            <person name="Grigoriev I."/>
        </authorList>
    </citation>
    <scope>NUCLEOTIDE SEQUENCE</scope>
    <source>
        <strain evidence="2">CBS 113979</strain>
    </source>
</reference>
<evidence type="ECO:0000313" key="2">
    <source>
        <dbReference type="EMBL" id="KAF1989127.1"/>
    </source>
</evidence>
<accession>A0A6G1H7U7</accession>
<dbReference type="Proteomes" id="UP000800041">
    <property type="component" value="Unassembled WGS sequence"/>
</dbReference>
<keyword evidence="3" id="KW-1185">Reference proteome</keyword>
<feature type="region of interest" description="Disordered" evidence="1">
    <location>
        <begin position="201"/>
        <end position="235"/>
    </location>
</feature>
<gene>
    <name evidence="2" type="ORF">K402DRAFT_14770</name>
</gene>
<proteinExistence type="predicted"/>
<dbReference type="AlphaFoldDB" id="A0A6G1H7U7"/>
<evidence type="ECO:0000256" key="1">
    <source>
        <dbReference type="SAM" id="MobiDB-lite"/>
    </source>
</evidence>
<organism evidence="2 3">
    <name type="scientific">Aulographum hederae CBS 113979</name>
    <dbReference type="NCBI Taxonomy" id="1176131"/>
    <lineage>
        <taxon>Eukaryota</taxon>
        <taxon>Fungi</taxon>
        <taxon>Dikarya</taxon>
        <taxon>Ascomycota</taxon>
        <taxon>Pezizomycotina</taxon>
        <taxon>Dothideomycetes</taxon>
        <taxon>Pleosporomycetidae</taxon>
        <taxon>Aulographales</taxon>
        <taxon>Aulographaceae</taxon>
    </lineage>
</organism>
<protein>
    <submittedName>
        <fullName evidence="2">Uncharacterized protein</fullName>
    </submittedName>
</protein>
<evidence type="ECO:0000313" key="3">
    <source>
        <dbReference type="Proteomes" id="UP000800041"/>
    </source>
</evidence>
<feature type="compositionally biased region" description="Gly residues" evidence="1">
    <location>
        <begin position="217"/>
        <end position="229"/>
    </location>
</feature>
<feature type="compositionally biased region" description="Polar residues" evidence="1">
    <location>
        <begin position="30"/>
        <end position="51"/>
    </location>
</feature>
<name>A0A6G1H7U7_9PEZI</name>
<feature type="region of interest" description="Disordered" evidence="1">
    <location>
        <begin position="1"/>
        <end position="88"/>
    </location>
</feature>